<evidence type="ECO:0008006" key="4">
    <source>
        <dbReference type="Google" id="ProtNLM"/>
    </source>
</evidence>
<dbReference type="InterPro" id="IPR039057">
    <property type="entry name" value="Spo22/ZIP4"/>
</dbReference>
<sequence length="960" mass="108151">MAVAKPTKDDPRLQAVLETAQQSLQHLRDRTQLPLKLARDIDVHIRTSFLALRPATVVKRGRDLDAYGTDLWNAAAAAIWEGEDSDDPSLGQTSPTALGVSVRVFALLLLDASHCASSRRSHDFGQKARLFRVANQTARLCLEKHRLDLSVTALEVGSKYLLQPVDEPALMHFDQVQQDQIDEHSVAMRQLECEYYLLRILHSSKSERYDLADHFYQSWFKVHGLVVPRHAPSAVARAADLFYELARHLSNTKCGPLSTKWYDRALAILHDASDQTEADTSDLLITTAVAYVEELLKSDQHACITRAHEVVTRLEGKSSLSNRLSLPLLKLSIMVRMQHVDYADVEGTLLHAIRLCHLTQHNFQMLMQATCKVYHKFPETAISAMHVFITERILPEMVSAGDRTEQLREWLEKAAITCTLWATSQMISTGHNFADKLMLLFDQIQRQQGEPFATKATHAAQTLIWKATDGTDNEISRSCCQLLRHSLFGNAGHVNKGRIGRKLMRSALDSNELSTARQFFLEMPGNVQNEAATRYMAFQLAIRSSDISLAEESLRIVAHRSEADATYLYACVLDAQNQPQMRPLAVLALRAVLERKPPGLQIGPLLRCMARLLLVEANNTSSDRHVVVQETASVFTLAASNIDEIRKCPEKQWLVEVQWWSKNAYNLVVRNCSSVRPEVLLELLSACMSFLDSYPRGPEDADLREIAHRQSMCAFLSTVSLIALGRSCADNAAFAEQCFTQAQQNIATFKRLFPDGRDEDADSTSRIFAMARFDLECTLRLRKWDTLDSVLRSCLELRSTARWDALADMVIVIHEHLDASGKEAHADLITQLLQKVINETWKKDKDIVQVSRWLRYAFMLCVNHNGGDFARKLLQQASRMAESGQRGKYGAYPESELQWLATTGFNHAIDLISAGEAQMAKAWLEDAVEVARWAQDNGVLHAMLSSKRRVAEQRIDEEAE</sequence>
<keyword evidence="3" id="KW-1185">Reference proteome</keyword>
<dbReference type="AlphaFoldDB" id="A0A6A6F5P1"/>
<dbReference type="PANTHER" id="PTHR40375">
    <property type="entry name" value="SPORULATION-SPECIFIC PROTEIN 22"/>
    <property type="match status" value="1"/>
</dbReference>
<dbReference type="Proteomes" id="UP000799539">
    <property type="component" value="Unassembled WGS sequence"/>
</dbReference>
<dbReference type="PANTHER" id="PTHR40375:SF2">
    <property type="entry name" value="SPORULATION-SPECIFIC PROTEIN 22"/>
    <property type="match status" value="1"/>
</dbReference>
<proteinExistence type="predicted"/>
<dbReference type="EMBL" id="ML992699">
    <property type="protein sequence ID" value="KAF2207881.1"/>
    <property type="molecule type" value="Genomic_DNA"/>
</dbReference>
<evidence type="ECO:0000313" key="2">
    <source>
        <dbReference type="EMBL" id="KAF2207881.1"/>
    </source>
</evidence>
<name>A0A6A6F5P1_9PEZI</name>
<reference evidence="2" key="1">
    <citation type="journal article" date="2020" name="Stud. Mycol.">
        <title>101 Dothideomycetes genomes: a test case for predicting lifestyles and emergence of pathogens.</title>
        <authorList>
            <person name="Haridas S."/>
            <person name="Albert R."/>
            <person name="Binder M."/>
            <person name="Bloem J."/>
            <person name="Labutti K."/>
            <person name="Salamov A."/>
            <person name="Andreopoulos B."/>
            <person name="Baker S."/>
            <person name="Barry K."/>
            <person name="Bills G."/>
            <person name="Bluhm B."/>
            <person name="Cannon C."/>
            <person name="Castanera R."/>
            <person name="Culley D."/>
            <person name="Daum C."/>
            <person name="Ezra D."/>
            <person name="Gonzalez J."/>
            <person name="Henrissat B."/>
            <person name="Kuo A."/>
            <person name="Liang C."/>
            <person name="Lipzen A."/>
            <person name="Lutzoni F."/>
            <person name="Magnuson J."/>
            <person name="Mondo S."/>
            <person name="Nolan M."/>
            <person name="Ohm R."/>
            <person name="Pangilinan J."/>
            <person name="Park H.-J."/>
            <person name="Ramirez L."/>
            <person name="Alfaro M."/>
            <person name="Sun H."/>
            <person name="Tritt A."/>
            <person name="Yoshinaga Y."/>
            <person name="Zwiers L.-H."/>
            <person name="Turgeon B."/>
            <person name="Goodwin S."/>
            <person name="Spatafora J."/>
            <person name="Crous P."/>
            <person name="Grigoriev I."/>
        </authorList>
    </citation>
    <scope>NUCLEOTIDE SEQUENCE</scope>
    <source>
        <strain evidence="2">SCOH1-5</strain>
    </source>
</reference>
<protein>
    <recommendedName>
        <fullName evidence="4">Protein ZIP4 homolog</fullName>
    </recommendedName>
</protein>
<dbReference type="Pfam" id="PF08631">
    <property type="entry name" value="SPO22"/>
    <property type="match status" value="1"/>
</dbReference>
<evidence type="ECO:0000256" key="1">
    <source>
        <dbReference type="ARBA" id="ARBA00023254"/>
    </source>
</evidence>
<dbReference type="GO" id="GO:0051321">
    <property type="term" value="P:meiotic cell cycle"/>
    <property type="evidence" value="ECO:0007669"/>
    <property type="project" value="UniProtKB-KW"/>
</dbReference>
<evidence type="ECO:0000313" key="3">
    <source>
        <dbReference type="Proteomes" id="UP000799539"/>
    </source>
</evidence>
<keyword evidence="1" id="KW-0469">Meiosis</keyword>
<dbReference type="InterPro" id="IPR013940">
    <property type="entry name" value="Spo22/ZIP4/TEX11"/>
</dbReference>
<accession>A0A6A6F5P1</accession>
<organism evidence="2 3">
    <name type="scientific">Cercospora zeae-maydis SCOH1-5</name>
    <dbReference type="NCBI Taxonomy" id="717836"/>
    <lineage>
        <taxon>Eukaryota</taxon>
        <taxon>Fungi</taxon>
        <taxon>Dikarya</taxon>
        <taxon>Ascomycota</taxon>
        <taxon>Pezizomycotina</taxon>
        <taxon>Dothideomycetes</taxon>
        <taxon>Dothideomycetidae</taxon>
        <taxon>Mycosphaerellales</taxon>
        <taxon>Mycosphaerellaceae</taxon>
        <taxon>Cercospora</taxon>
    </lineage>
</organism>
<gene>
    <name evidence="2" type="ORF">CERZMDRAFT_50249</name>
</gene>
<dbReference type="OrthoDB" id="65716at2759"/>
<dbReference type="GO" id="GO:0090173">
    <property type="term" value="P:regulation of synaptonemal complex assembly"/>
    <property type="evidence" value="ECO:0007669"/>
    <property type="project" value="InterPro"/>
</dbReference>